<dbReference type="GeneID" id="90940848"/>
<accession>A0AAX3ZDQ8</accession>
<evidence type="ECO:0008006" key="4">
    <source>
        <dbReference type="Google" id="ProtNLM"/>
    </source>
</evidence>
<reference evidence="2" key="1">
    <citation type="submission" date="2023-03" db="EMBL/GenBank/DDBJ databases">
        <title>Borrelidin-producing and root-colonizing Streptomyces rochei is a potent biopesticide for soil-borne oomycete-caused plant diseases.</title>
        <authorList>
            <person name="Zhou D."/>
            <person name="Wang X."/>
            <person name="Navarro-Munoz J.C."/>
            <person name="Li W."/>
            <person name="Li J."/>
            <person name="Jiu M."/>
            <person name="Deng S."/>
            <person name="Ye Y."/>
            <person name="Daly P."/>
            <person name="Wei L."/>
        </authorList>
    </citation>
    <scope>NUCLEOTIDE SEQUENCE</scope>
    <source>
        <strain evidence="2">JK1</strain>
    </source>
</reference>
<dbReference type="AlphaFoldDB" id="A0AAX3ZDQ8"/>
<feature type="chain" id="PRO_5043836568" description="Secreted protein" evidence="1">
    <location>
        <begin position="35"/>
        <end position="130"/>
    </location>
</feature>
<proteinExistence type="predicted"/>
<keyword evidence="1" id="KW-0732">Signal</keyword>
<sequence>MPKPLPSGRRARFAVWAVLCAAGVAAVAALNVNASPAPGPRPEERESPVSAECAAYIADIEAQLAEAGSEHEDGGVLSFTRRGIGAEDCGDEVLDHFGGDRSTAPPRVYSSCLAVDTEPVPAGGDPCGGP</sequence>
<evidence type="ECO:0000256" key="1">
    <source>
        <dbReference type="SAM" id="SignalP"/>
    </source>
</evidence>
<evidence type="ECO:0000313" key="2">
    <source>
        <dbReference type="EMBL" id="WMC84482.1"/>
    </source>
</evidence>
<name>A0AAX3ZDQ8_STRRO</name>
<protein>
    <recommendedName>
        <fullName evidence="4">Secreted protein</fullName>
    </recommendedName>
</protein>
<gene>
    <name evidence="2" type="ORF">P7W03_02450</name>
</gene>
<feature type="signal peptide" evidence="1">
    <location>
        <begin position="1"/>
        <end position="34"/>
    </location>
</feature>
<dbReference type="EMBL" id="CP121271">
    <property type="protein sequence ID" value="WMC84482.1"/>
    <property type="molecule type" value="Genomic_DNA"/>
</dbReference>
<dbReference type="Proteomes" id="UP001231701">
    <property type="component" value="Chromosome"/>
</dbReference>
<organism evidence="2 3">
    <name type="scientific">Streptomyces rochei</name>
    <name type="common">Streptomyces parvullus</name>
    <dbReference type="NCBI Taxonomy" id="1928"/>
    <lineage>
        <taxon>Bacteria</taxon>
        <taxon>Bacillati</taxon>
        <taxon>Actinomycetota</taxon>
        <taxon>Actinomycetes</taxon>
        <taxon>Kitasatosporales</taxon>
        <taxon>Streptomycetaceae</taxon>
        <taxon>Streptomyces</taxon>
        <taxon>Streptomyces rochei group</taxon>
    </lineage>
</organism>
<evidence type="ECO:0000313" key="3">
    <source>
        <dbReference type="Proteomes" id="UP001231701"/>
    </source>
</evidence>
<dbReference type="RefSeq" id="WP_239099598.1">
    <property type="nucleotide sequence ID" value="NZ_CP121271.1"/>
</dbReference>